<evidence type="ECO:0000256" key="1">
    <source>
        <dbReference type="SAM" id="MobiDB-lite"/>
    </source>
</evidence>
<dbReference type="AlphaFoldDB" id="A0A1C5IAL9"/>
<dbReference type="GO" id="GO:0008168">
    <property type="term" value="F:methyltransferase activity"/>
    <property type="evidence" value="ECO:0007669"/>
    <property type="project" value="UniProtKB-KW"/>
</dbReference>
<accession>A0A1C5IAL9</accession>
<dbReference type="EMBL" id="FMDN01000009">
    <property type="protein sequence ID" value="SCG54786.1"/>
    <property type="molecule type" value="Genomic_DNA"/>
</dbReference>
<gene>
    <name evidence="2" type="ORF">GA0070560_10950</name>
</gene>
<dbReference type="GO" id="GO:0032259">
    <property type="term" value="P:methylation"/>
    <property type="evidence" value="ECO:0007669"/>
    <property type="project" value="UniProtKB-KW"/>
</dbReference>
<feature type="compositionally biased region" description="Polar residues" evidence="1">
    <location>
        <begin position="212"/>
        <end position="224"/>
    </location>
</feature>
<sequence length="237" mass="25673">MTTDWQAWHRDYADPDSPLSRRLELVRQEIGRWLDERPGRALTAVSACAGQGHDLIGVLAGRDDAARVRATLVEYDPGNVAAARAAAAGLDTVTVLRADAGKLASYVGAVPADLVLMVGVFGNVPDFDVRRTVHALPQLCAPDATVVWTRSRRAPDRTPALRRWLREAGFQERAFHAPHDVLFSVGVHRLTGSPRPLDPAGELFRFHPGGPAQTSPRAEPSTDSAPLDTGVLHPYSK</sequence>
<reference evidence="3" key="1">
    <citation type="submission" date="2016-06" db="EMBL/GenBank/DDBJ databases">
        <authorList>
            <person name="Varghese N."/>
        </authorList>
    </citation>
    <scope>NUCLEOTIDE SEQUENCE [LARGE SCALE GENOMIC DNA]</scope>
    <source>
        <strain evidence="3">DSM 43171</strain>
    </source>
</reference>
<feature type="region of interest" description="Disordered" evidence="1">
    <location>
        <begin position="198"/>
        <end position="237"/>
    </location>
</feature>
<dbReference type="Gene3D" id="3.40.50.150">
    <property type="entry name" value="Vaccinia Virus protein VP39"/>
    <property type="match status" value="1"/>
</dbReference>
<evidence type="ECO:0000313" key="2">
    <source>
        <dbReference type="EMBL" id="SCG54786.1"/>
    </source>
</evidence>
<dbReference type="SUPFAM" id="SSF53335">
    <property type="entry name" value="S-adenosyl-L-methionine-dependent methyltransferases"/>
    <property type="match status" value="1"/>
</dbReference>
<dbReference type="STRING" id="47864.GA0070560_10950"/>
<dbReference type="RefSeq" id="WP_245675520.1">
    <property type="nucleotide sequence ID" value="NZ_FMDN01000009.1"/>
</dbReference>
<name>A0A1C5IAL9_9ACTN</name>
<keyword evidence="3" id="KW-1185">Reference proteome</keyword>
<keyword evidence="2" id="KW-0808">Transferase</keyword>
<proteinExistence type="predicted"/>
<evidence type="ECO:0000313" key="3">
    <source>
        <dbReference type="Proteomes" id="UP000199408"/>
    </source>
</evidence>
<organism evidence="2 3">
    <name type="scientific">Micromonospora halophytica</name>
    <dbReference type="NCBI Taxonomy" id="47864"/>
    <lineage>
        <taxon>Bacteria</taxon>
        <taxon>Bacillati</taxon>
        <taxon>Actinomycetota</taxon>
        <taxon>Actinomycetes</taxon>
        <taxon>Micromonosporales</taxon>
        <taxon>Micromonosporaceae</taxon>
        <taxon>Micromonospora</taxon>
    </lineage>
</organism>
<keyword evidence="2" id="KW-0489">Methyltransferase</keyword>
<dbReference type="Proteomes" id="UP000199408">
    <property type="component" value="Unassembled WGS sequence"/>
</dbReference>
<dbReference type="InterPro" id="IPR029063">
    <property type="entry name" value="SAM-dependent_MTases_sf"/>
</dbReference>
<protein>
    <submittedName>
        <fullName evidence="2">Methyltransferase domain</fullName>
    </submittedName>
</protein>